<reference evidence="2" key="1">
    <citation type="submission" date="2020-03" db="EMBL/GenBank/DDBJ databases">
        <title>The deep terrestrial virosphere.</title>
        <authorList>
            <person name="Holmfeldt K."/>
            <person name="Nilsson E."/>
            <person name="Simone D."/>
            <person name="Lopez-Fernandez M."/>
            <person name="Wu X."/>
            <person name="de Brujin I."/>
            <person name="Lundin D."/>
            <person name="Andersson A."/>
            <person name="Bertilsson S."/>
            <person name="Dopson M."/>
        </authorList>
    </citation>
    <scope>NUCLEOTIDE SEQUENCE</scope>
    <source>
        <strain evidence="1">MM415A04434</strain>
        <strain evidence="2">MM415B02734</strain>
    </source>
</reference>
<name>A0A6M3L410_9ZZZZ</name>
<accession>A0A6M3L410</accession>
<organism evidence="2">
    <name type="scientific">viral metagenome</name>
    <dbReference type="NCBI Taxonomy" id="1070528"/>
    <lineage>
        <taxon>unclassified sequences</taxon>
        <taxon>metagenomes</taxon>
        <taxon>organismal metagenomes</taxon>
    </lineage>
</organism>
<evidence type="ECO:0000313" key="1">
    <source>
        <dbReference type="EMBL" id="QJA69634.1"/>
    </source>
</evidence>
<sequence>MAENQKKTWGAHLKSVTIKQRGVLLLKIIRRKSGKHEIVRHRGLADIDIDVRDDGGQKIHFQTKDLGGNK</sequence>
<gene>
    <name evidence="1" type="ORF">MM415A04434_0006</name>
    <name evidence="2" type="ORF">MM415B02734_0012</name>
</gene>
<dbReference type="EMBL" id="MT142789">
    <property type="protein sequence ID" value="QJA88582.1"/>
    <property type="molecule type" value="Genomic_DNA"/>
</dbReference>
<protein>
    <submittedName>
        <fullName evidence="2">Uncharacterized protein</fullName>
    </submittedName>
</protein>
<proteinExistence type="predicted"/>
<evidence type="ECO:0000313" key="2">
    <source>
        <dbReference type="EMBL" id="QJA88582.1"/>
    </source>
</evidence>
<dbReference type="AlphaFoldDB" id="A0A6M3L410"/>
<dbReference type="EMBL" id="MT141723">
    <property type="protein sequence ID" value="QJA69634.1"/>
    <property type="molecule type" value="Genomic_DNA"/>
</dbReference>